<dbReference type="Proteomes" id="UP001595776">
    <property type="component" value="Unassembled WGS sequence"/>
</dbReference>
<evidence type="ECO:0000256" key="1">
    <source>
        <dbReference type="SAM" id="MobiDB-lite"/>
    </source>
</evidence>
<name>A0ABV8UGF6_9PROT</name>
<dbReference type="InterPro" id="IPR036890">
    <property type="entry name" value="HATPase_C_sf"/>
</dbReference>
<gene>
    <name evidence="2" type="ORF">ACFO5Q_18330</name>
</gene>
<keyword evidence="2" id="KW-0547">Nucleotide-binding</keyword>
<feature type="region of interest" description="Disordered" evidence="1">
    <location>
        <begin position="1"/>
        <end position="34"/>
    </location>
</feature>
<evidence type="ECO:0000313" key="3">
    <source>
        <dbReference type="Proteomes" id="UP001595776"/>
    </source>
</evidence>
<comment type="caution">
    <text evidence="2">The sequence shown here is derived from an EMBL/GenBank/DDBJ whole genome shotgun (WGS) entry which is preliminary data.</text>
</comment>
<dbReference type="SUPFAM" id="SSF55874">
    <property type="entry name" value="ATPase domain of HSP90 chaperone/DNA topoisomerase II/histidine kinase"/>
    <property type="match status" value="1"/>
</dbReference>
<sequence>MCQPGGENRVSYSFRSPSEARDLARKLSQHAPEPPRAEMGLFELMMNAIEHGNLEIGAHEKRNLLAEDRLVEEIQARLTDGPYKERLAKVDIIKNDGVLQYCITDEGKGFDWARFMQGDTDASLNESEFGRGILLAKSIGFDGLAYSGIGNVVTASIKLK</sequence>
<proteinExistence type="predicted"/>
<protein>
    <submittedName>
        <fullName evidence="2">ATP-binding protein</fullName>
    </submittedName>
</protein>
<dbReference type="EMBL" id="JBHSCR010000036">
    <property type="protein sequence ID" value="MFC4349812.1"/>
    <property type="molecule type" value="Genomic_DNA"/>
</dbReference>
<dbReference type="Gene3D" id="3.30.565.10">
    <property type="entry name" value="Histidine kinase-like ATPase, C-terminal domain"/>
    <property type="match status" value="1"/>
</dbReference>
<dbReference type="GO" id="GO:0005524">
    <property type="term" value="F:ATP binding"/>
    <property type="evidence" value="ECO:0007669"/>
    <property type="project" value="UniProtKB-KW"/>
</dbReference>
<organism evidence="2 3">
    <name type="scientific">Kordiimonas lipolytica</name>
    <dbReference type="NCBI Taxonomy" id="1662421"/>
    <lineage>
        <taxon>Bacteria</taxon>
        <taxon>Pseudomonadati</taxon>
        <taxon>Pseudomonadota</taxon>
        <taxon>Alphaproteobacteria</taxon>
        <taxon>Kordiimonadales</taxon>
        <taxon>Kordiimonadaceae</taxon>
        <taxon>Kordiimonas</taxon>
    </lineage>
</organism>
<evidence type="ECO:0000313" key="2">
    <source>
        <dbReference type="EMBL" id="MFC4349812.1"/>
    </source>
</evidence>
<reference evidence="3" key="1">
    <citation type="journal article" date="2019" name="Int. J. Syst. Evol. Microbiol.">
        <title>The Global Catalogue of Microorganisms (GCM) 10K type strain sequencing project: providing services to taxonomists for standard genome sequencing and annotation.</title>
        <authorList>
            <consortium name="The Broad Institute Genomics Platform"/>
            <consortium name="The Broad Institute Genome Sequencing Center for Infectious Disease"/>
            <person name="Wu L."/>
            <person name="Ma J."/>
        </authorList>
    </citation>
    <scope>NUCLEOTIDE SEQUENCE [LARGE SCALE GENOMIC DNA]</scope>
    <source>
        <strain evidence="3">CGMCC 1.15304</strain>
    </source>
</reference>
<accession>A0ABV8UGF6</accession>
<keyword evidence="2" id="KW-0067">ATP-binding</keyword>
<dbReference type="RefSeq" id="WP_068144548.1">
    <property type="nucleotide sequence ID" value="NZ_JBHSCR010000036.1"/>
</dbReference>
<keyword evidence="3" id="KW-1185">Reference proteome</keyword>